<reference evidence="9 10" key="2">
    <citation type="submission" date="2019-07" db="EMBL/GenBank/DDBJ databases">
        <authorList>
            <person name="Huang Y."/>
        </authorList>
    </citation>
    <scope>NUCLEOTIDE SEQUENCE [LARGE SCALE GENOMIC DNA]</scope>
    <source>
        <strain evidence="9 10">HY188</strain>
    </source>
</reference>
<feature type="transmembrane region" description="Helical" evidence="7">
    <location>
        <begin position="136"/>
        <end position="155"/>
    </location>
</feature>
<name>A0A516WZR4_9ACTN</name>
<keyword evidence="10" id="KW-1185">Reference proteome</keyword>
<dbReference type="InterPro" id="IPR046862">
    <property type="entry name" value="Rhomboid_2"/>
</dbReference>
<feature type="transmembrane region" description="Helical" evidence="7">
    <location>
        <begin position="51"/>
        <end position="73"/>
    </location>
</feature>
<feature type="domain" description="Phosphatidylglycerol lysyltransferase C-terminal" evidence="8">
    <location>
        <begin position="393"/>
        <end position="700"/>
    </location>
</feature>
<dbReference type="Pfam" id="PF20401">
    <property type="entry name" value="Rhomboid_2"/>
    <property type="match status" value="1"/>
</dbReference>
<reference evidence="9 10" key="1">
    <citation type="submission" date="2019-07" db="EMBL/GenBank/DDBJ databases">
        <title>Tomitella cavernea sp. nov., an actinomycete isolated from soil.</title>
        <authorList>
            <person name="Cheng J."/>
        </authorList>
    </citation>
    <scope>NUCLEOTIDE SEQUENCE [LARGE SCALE GENOMIC DNA]</scope>
    <source>
        <strain evidence="9 10">HY188</strain>
    </source>
</reference>
<keyword evidence="2" id="KW-1003">Cell membrane</keyword>
<dbReference type="InterPro" id="IPR051211">
    <property type="entry name" value="PG_lysyltransferase"/>
</dbReference>
<feature type="transmembrane region" description="Helical" evidence="7">
    <location>
        <begin position="314"/>
        <end position="338"/>
    </location>
</feature>
<accession>A0A516WZR4</accession>
<evidence type="ECO:0000256" key="4">
    <source>
        <dbReference type="ARBA" id="ARBA00022989"/>
    </source>
</evidence>
<proteinExistence type="predicted"/>
<dbReference type="GO" id="GO:0016755">
    <property type="term" value="F:aminoacyltransferase activity"/>
    <property type="evidence" value="ECO:0007669"/>
    <property type="project" value="TreeGrafter"/>
</dbReference>
<dbReference type="Pfam" id="PF09924">
    <property type="entry name" value="LPG_synthase_C"/>
    <property type="match status" value="1"/>
</dbReference>
<evidence type="ECO:0000259" key="8">
    <source>
        <dbReference type="Pfam" id="PF09924"/>
    </source>
</evidence>
<dbReference type="EMBL" id="CP041765">
    <property type="protein sequence ID" value="QDQ96305.1"/>
    <property type="molecule type" value="Genomic_DNA"/>
</dbReference>
<dbReference type="InterPro" id="IPR016181">
    <property type="entry name" value="Acyl_CoA_acyltransferase"/>
</dbReference>
<dbReference type="GO" id="GO:0055091">
    <property type="term" value="P:phospholipid homeostasis"/>
    <property type="evidence" value="ECO:0007669"/>
    <property type="project" value="TreeGrafter"/>
</dbReference>
<gene>
    <name evidence="9" type="ORF">FO059_01775</name>
</gene>
<feature type="transmembrane region" description="Helical" evidence="7">
    <location>
        <begin position="290"/>
        <end position="307"/>
    </location>
</feature>
<dbReference type="InterPro" id="IPR024320">
    <property type="entry name" value="LPG_synthase_C"/>
</dbReference>
<feature type="transmembrane region" description="Helical" evidence="7">
    <location>
        <begin position="199"/>
        <end position="216"/>
    </location>
</feature>
<evidence type="ECO:0000256" key="1">
    <source>
        <dbReference type="ARBA" id="ARBA00004651"/>
    </source>
</evidence>
<comment type="subcellular location">
    <subcellularLocation>
        <location evidence="1">Cell membrane</location>
        <topology evidence="1">Multi-pass membrane protein</topology>
    </subcellularLocation>
</comment>
<evidence type="ECO:0000256" key="5">
    <source>
        <dbReference type="ARBA" id="ARBA00023136"/>
    </source>
</evidence>
<feature type="transmembrane region" description="Helical" evidence="7">
    <location>
        <begin position="175"/>
        <end position="192"/>
    </location>
</feature>
<organism evidence="9 10">
    <name type="scientific">Tomitella fengzijianii</name>
    <dbReference type="NCBI Taxonomy" id="2597660"/>
    <lineage>
        <taxon>Bacteria</taxon>
        <taxon>Bacillati</taxon>
        <taxon>Actinomycetota</taxon>
        <taxon>Actinomycetes</taxon>
        <taxon>Mycobacteriales</taxon>
        <taxon>Tomitella</taxon>
    </lineage>
</organism>
<evidence type="ECO:0000256" key="3">
    <source>
        <dbReference type="ARBA" id="ARBA00022692"/>
    </source>
</evidence>
<feature type="transmembrane region" description="Helical" evidence="7">
    <location>
        <begin position="104"/>
        <end position="124"/>
    </location>
</feature>
<keyword evidence="4 7" id="KW-1133">Transmembrane helix</keyword>
<evidence type="ECO:0000256" key="7">
    <source>
        <dbReference type="SAM" id="Phobius"/>
    </source>
</evidence>
<evidence type="ECO:0000256" key="2">
    <source>
        <dbReference type="ARBA" id="ARBA00022475"/>
    </source>
</evidence>
<dbReference type="RefSeq" id="WP_143905855.1">
    <property type="nucleotide sequence ID" value="NZ_CP041765.1"/>
</dbReference>
<dbReference type="PANTHER" id="PTHR34697:SF2">
    <property type="entry name" value="PHOSPHATIDYLGLYCEROL LYSYLTRANSFERASE"/>
    <property type="match status" value="1"/>
</dbReference>
<dbReference type="SUPFAM" id="SSF55729">
    <property type="entry name" value="Acyl-CoA N-acyltransferases (Nat)"/>
    <property type="match status" value="1"/>
</dbReference>
<dbReference type="OrthoDB" id="594838at2"/>
<evidence type="ECO:0000313" key="9">
    <source>
        <dbReference type="EMBL" id="QDQ96305.1"/>
    </source>
</evidence>
<keyword evidence="5 7" id="KW-0472">Membrane</keyword>
<feature type="transmembrane region" description="Helical" evidence="7">
    <location>
        <begin position="253"/>
        <end position="270"/>
    </location>
</feature>
<feature type="transmembrane region" description="Helical" evidence="7">
    <location>
        <begin position="222"/>
        <end position="241"/>
    </location>
</feature>
<dbReference type="AlphaFoldDB" id="A0A516WZR4"/>
<dbReference type="PANTHER" id="PTHR34697">
    <property type="entry name" value="PHOSPHATIDYLGLYCEROL LYSYLTRANSFERASE"/>
    <property type="match status" value="1"/>
</dbReference>
<dbReference type="KEGG" id="toy:FO059_01775"/>
<feature type="region of interest" description="Disordered" evidence="6">
    <location>
        <begin position="1"/>
        <end position="35"/>
    </location>
</feature>
<protein>
    <submittedName>
        <fullName evidence="9">DUF2156 domain-containing protein</fullName>
    </submittedName>
</protein>
<dbReference type="GO" id="GO:0005886">
    <property type="term" value="C:plasma membrane"/>
    <property type="evidence" value="ECO:0007669"/>
    <property type="project" value="UniProtKB-SubCell"/>
</dbReference>
<evidence type="ECO:0000256" key="6">
    <source>
        <dbReference type="SAM" id="MobiDB-lite"/>
    </source>
</evidence>
<feature type="transmembrane region" description="Helical" evidence="7">
    <location>
        <begin position="344"/>
        <end position="369"/>
    </location>
</feature>
<evidence type="ECO:0000313" key="10">
    <source>
        <dbReference type="Proteomes" id="UP000317344"/>
    </source>
</evidence>
<keyword evidence="3 7" id="KW-0812">Transmembrane</keyword>
<dbReference type="Proteomes" id="UP000317344">
    <property type="component" value="Chromosome"/>
</dbReference>
<sequence>MTQTAKDSPVRTDTPGDAATPSAEQPPETAENTRPGAAAVRIDAARRVLTAVPFTAVVTLVLLISGFASQGIWRPLRDASWYPDIADGVPGLRDGQWWTPVTGIPFGATPTVFIALIVLTPFVLGWAEWRLGTLRTVVVFLAGQILSVLAASGLIRLAALAPWPWADALALARDAGMSTALVACVAAATATLRSPWRLRVRAILIAYVAVSFLFVARFADVAHIVAATVVLPLADRFFSTSEHGFGPRTRREYRLVAAIGLLLIGVVRVIVHLSPADGPLGPTGADDSSLWSTLFTVAVVLALADQLRRGRRWAWWAAVGYGSLVIAATVLAIVFVVATGYESIGAVSAGTALLWLALVTMLVVGRSAFHAPARHRALRHSRDGDPLDDAKAALRTYGSNTMSWMITWERNEYLFLPQRGQRVPGVIGFQRHAGTVIALTDPVCTPEQVAEAVVELTRVSEDSAAIPCLFSVSQATADAAAAQGWRVLQIAEDTIMDLPGLEFKGKRWQNVRSALNKAAKRGMEFTVTRLSSVSAGVLAQVREISEQWVGEKDLPEMGFTLGTVEEALDDETLVALATDAEGTVQGVLSWLPVYGPAAADGSAVVRGWTLDIMRKRDGDGATHVMEFLIASSARHFQSEGAQFLSLSGAPLARAGDEAAQPVDRALELLGAAIEPFYGFRSLHRFKAKFNPRYEPVYLCCRDEADLPRIGVAIGRAYLPDATPRQLLAMARQ</sequence>